<feature type="domain" description="4Fe-4S Mo/W bis-MGD-type" evidence="4">
    <location>
        <begin position="1"/>
        <end position="54"/>
    </location>
</feature>
<keyword evidence="6" id="KW-1185">Reference proteome</keyword>
<evidence type="ECO:0000313" key="5">
    <source>
        <dbReference type="EMBL" id="BDQ34089.1"/>
    </source>
</evidence>
<dbReference type="Gene3D" id="3.40.50.740">
    <property type="match status" value="1"/>
</dbReference>
<keyword evidence="3" id="KW-0411">Iron-sulfur</keyword>
<dbReference type="Gene3D" id="3.40.228.10">
    <property type="entry name" value="Dimethylsulfoxide Reductase, domain 2"/>
    <property type="match status" value="1"/>
</dbReference>
<organism evidence="5 6">
    <name type="scientific">Pseudodesulfovibrio portus</name>
    <dbReference type="NCBI Taxonomy" id="231439"/>
    <lineage>
        <taxon>Bacteria</taxon>
        <taxon>Pseudomonadati</taxon>
        <taxon>Thermodesulfobacteriota</taxon>
        <taxon>Desulfovibrionia</taxon>
        <taxon>Desulfovibrionales</taxon>
        <taxon>Desulfovibrionaceae</taxon>
    </lineage>
</organism>
<dbReference type="InterPro" id="IPR006963">
    <property type="entry name" value="Mopterin_OxRdtase_4Fe-4S_dom"/>
</dbReference>
<dbReference type="PANTHER" id="PTHR43742">
    <property type="entry name" value="TRIMETHYLAMINE-N-OXIDE REDUCTASE"/>
    <property type="match status" value="1"/>
</dbReference>
<dbReference type="Pfam" id="PF04879">
    <property type="entry name" value="Molybdop_Fe4S4"/>
    <property type="match status" value="1"/>
</dbReference>
<dbReference type="InterPro" id="IPR006656">
    <property type="entry name" value="Mopterin_OxRdtase"/>
</dbReference>
<evidence type="ECO:0000256" key="1">
    <source>
        <dbReference type="ARBA" id="ARBA00022723"/>
    </source>
</evidence>
<dbReference type="Gene3D" id="2.40.40.20">
    <property type="match status" value="1"/>
</dbReference>
<dbReference type="RefSeq" id="WP_264980982.1">
    <property type="nucleotide sequence ID" value="NZ_AP026708.1"/>
</dbReference>
<dbReference type="Gene3D" id="3.30.2070.10">
    <property type="entry name" value="Formate dehydrogenase/DMSO reductase"/>
    <property type="match status" value="1"/>
</dbReference>
<sequence>MTIVTACTMDCGDACSLIVDSEKKTVRGNPNHPFTKGFCCKKGSRYFERLEAEDRIVTPLIREDGIFREASWDEALGLVAARLDAARAVPESILHIHGHGYRGILAKASSVFFNRLGASAYSGSVCDDTGITASERDFGVLHHNDPEDILNADRVINWGRDMTRCSIHQLALIQKARKKGTEVLTVSPGGDGTPEFSDVNVVIRPGTDRFLAAAVLKLYLEAGDLNPWVLNRTANWPALRGLIDGLKFTDLCAACEVPASDVEMLYDWYADTGRVATVIGWGLQRHVFGGENVRFINALAMVSGNIGIAGGGAYFNISSGRNLGSWDHLVKGGKQSATRREFWIGDLAGELEKADPTVDFIWVDGHNVVNQVPDCLAVAQAFARPFVVVVDGFMNDTAMQADVILPPAMMFEREDVLGSFVHNCVNHCAPAVSPPGRCRPDFDIVSDLGRRLADPVVLPDAETCVREGLKKGDISYGELVDMGFVKVNHPQVAFENMRFGHPDGLYRFPEDLHPEPGRDPDYPLQLLTLVSGKYLHTQIPASQQRGVPVVWVSKRNPAWGALDPARDAYLVTPIGAMQVKVETAEDLHPRAVIVRRGGWMKYGHVANVVIQPRKTDMAGGIAYYSQPCRLENR</sequence>
<name>A0ABM8ARQ7_9BACT</name>
<keyword evidence="2" id="KW-0408">Iron</keyword>
<dbReference type="Pfam" id="PF00384">
    <property type="entry name" value="Molybdopterin"/>
    <property type="match status" value="1"/>
</dbReference>
<dbReference type="InterPro" id="IPR050612">
    <property type="entry name" value="Prok_Mopterin_Oxidored"/>
</dbReference>
<gene>
    <name evidence="5" type="ORF">JCM14722_16310</name>
</gene>
<evidence type="ECO:0000313" key="6">
    <source>
        <dbReference type="Proteomes" id="UP001061361"/>
    </source>
</evidence>
<evidence type="ECO:0000256" key="3">
    <source>
        <dbReference type="ARBA" id="ARBA00023014"/>
    </source>
</evidence>
<dbReference type="PROSITE" id="PS51669">
    <property type="entry name" value="4FE4S_MOW_BIS_MGD"/>
    <property type="match status" value="1"/>
</dbReference>
<dbReference type="Proteomes" id="UP001061361">
    <property type="component" value="Chromosome"/>
</dbReference>
<protein>
    <submittedName>
        <fullName evidence="5">Molybdopterin oxidoreductase</fullName>
    </submittedName>
</protein>
<dbReference type="SMART" id="SM00926">
    <property type="entry name" value="Molybdop_Fe4S4"/>
    <property type="match status" value="1"/>
</dbReference>
<evidence type="ECO:0000259" key="4">
    <source>
        <dbReference type="PROSITE" id="PS51669"/>
    </source>
</evidence>
<dbReference type="InterPro" id="IPR009010">
    <property type="entry name" value="Asp_de-COase-like_dom_sf"/>
</dbReference>
<proteinExistence type="predicted"/>
<dbReference type="PANTHER" id="PTHR43742:SF6">
    <property type="entry name" value="OXIDOREDUCTASE YYAE-RELATED"/>
    <property type="match status" value="1"/>
</dbReference>
<accession>A0ABM8ARQ7</accession>
<dbReference type="SUPFAM" id="SSF53706">
    <property type="entry name" value="Formate dehydrogenase/DMSO reductase, domains 1-3"/>
    <property type="match status" value="1"/>
</dbReference>
<dbReference type="EMBL" id="AP026708">
    <property type="protein sequence ID" value="BDQ34089.1"/>
    <property type="molecule type" value="Genomic_DNA"/>
</dbReference>
<reference evidence="5" key="1">
    <citation type="submission" date="2022-08" db="EMBL/GenBank/DDBJ databases">
        <title>Genome Sequence of the sulphate-reducing bacterium, Pseudodesulfovibrio portus JCM14722.</title>
        <authorList>
            <person name="Kondo R."/>
            <person name="Kataoka T."/>
        </authorList>
    </citation>
    <scope>NUCLEOTIDE SEQUENCE</scope>
    <source>
        <strain evidence="5">JCM 14722</strain>
    </source>
</reference>
<keyword evidence="1" id="KW-0479">Metal-binding</keyword>
<evidence type="ECO:0000256" key="2">
    <source>
        <dbReference type="ARBA" id="ARBA00023004"/>
    </source>
</evidence>
<dbReference type="Gene3D" id="2.20.25.90">
    <property type="entry name" value="ADC-like domains"/>
    <property type="match status" value="1"/>
</dbReference>
<dbReference type="SUPFAM" id="SSF50692">
    <property type="entry name" value="ADC-like"/>
    <property type="match status" value="1"/>
</dbReference>